<dbReference type="InterPro" id="IPR017871">
    <property type="entry name" value="ABC_transporter-like_CS"/>
</dbReference>
<dbReference type="PROSITE" id="PS00211">
    <property type="entry name" value="ABC_TRANSPORTER_1"/>
    <property type="match status" value="1"/>
</dbReference>
<evidence type="ECO:0000256" key="3">
    <source>
        <dbReference type="ARBA" id="ARBA00022741"/>
    </source>
</evidence>
<dbReference type="PROSITE" id="PS50893">
    <property type="entry name" value="ABC_TRANSPORTER_2"/>
    <property type="match status" value="1"/>
</dbReference>
<dbReference type="RefSeq" id="WP_274723273.1">
    <property type="nucleotide sequence ID" value="NZ_JARBFT010000011.1"/>
</dbReference>
<dbReference type="InterPro" id="IPR050683">
    <property type="entry name" value="Bact_Polysacc_Export_ATP-bd"/>
</dbReference>
<organism evidence="6 7">
    <name type="scientific">Vibrio chanodichtyis</name>
    <dbReference type="NCBI Taxonomy" id="3027932"/>
    <lineage>
        <taxon>Bacteria</taxon>
        <taxon>Pseudomonadati</taxon>
        <taxon>Pseudomonadota</taxon>
        <taxon>Gammaproteobacteria</taxon>
        <taxon>Vibrionales</taxon>
        <taxon>Vibrionaceae</taxon>
        <taxon>Vibrio</taxon>
    </lineage>
</organism>
<dbReference type="InterPro" id="IPR015860">
    <property type="entry name" value="ABC_transpr_TagH-like"/>
</dbReference>
<dbReference type="PANTHER" id="PTHR46743">
    <property type="entry name" value="TEICHOIC ACIDS EXPORT ATP-BINDING PROTEIN TAGH"/>
    <property type="match status" value="1"/>
</dbReference>
<comment type="caution">
    <text evidence="6">The sequence shown here is derived from an EMBL/GenBank/DDBJ whole genome shotgun (WGS) entry which is preliminary data.</text>
</comment>
<keyword evidence="3" id="KW-0547">Nucleotide-binding</keyword>
<evidence type="ECO:0000259" key="5">
    <source>
        <dbReference type="PROSITE" id="PS50893"/>
    </source>
</evidence>
<feature type="domain" description="ABC transporter" evidence="5">
    <location>
        <begin position="9"/>
        <end position="237"/>
    </location>
</feature>
<dbReference type="PANTHER" id="PTHR46743:SF2">
    <property type="entry name" value="TEICHOIC ACIDS EXPORT ATP-BINDING PROTEIN TAGH"/>
    <property type="match status" value="1"/>
</dbReference>
<evidence type="ECO:0000313" key="6">
    <source>
        <dbReference type="EMBL" id="MDE1515553.1"/>
    </source>
</evidence>
<keyword evidence="4 6" id="KW-0067">ATP-binding</keyword>
<dbReference type="GO" id="GO:0005524">
    <property type="term" value="F:ATP binding"/>
    <property type="evidence" value="ECO:0007669"/>
    <property type="project" value="UniProtKB-KW"/>
</dbReference>
<dbReference type="SMART" id="SM00382">
    <property type="entry name" value="AAA"/>
    <property type="match status" value="1"/>
</dbReference>
<evidence type="ECO:0000313" key="7">
    <source>
        <dbReference type="Proteomes" id="UP001216189"/>
    </source>
</evidence>
<keyword evidence="2" id="KW-0813">Transport</keyword>
<dbReference type="InterPro" id="IPR003593">
    <property type="entry name" value="AAA+_ATPase"/>
</dbReference>
<reference evidence="6 7" key="1">
    <citation type="submission" date="2023-02" db="EMBL/GenBank/DDBJ databases">
        <title>Vibrio intestini sp. nov., a close relative of Vibrio cholerae isolated from the intestine of Healthy Culter dabryi.</title>
        <authorList>
            <person name="Wu N."/>
        </authorList>
    </citation>
    <scope>NUCLEOTIDE SEQUENCE [LARGE SCALE GENOMIC DNA]</scope>
    <source>
        <strain evidence="6 7">DSL-7</strain>
    </source>
</reference>
<evidence type="ECO:0000256" key="2">
    <source>
        <dbReference type="ARBA" id="ARBA00022448"/>
    </source>
</evidence>
<dbReference type="Proteomes" id="UP001216189">
    <property type="component" value="Unassembled WGS sequence"/>
</dbReference>
<evidence type="ECO:0000256" key="4">
    <source>
        <dbReference type="ARBA" id="ARBA00022840"/>
    </source>
</evidence>
<dbReference type="Pfam" id="PF00005">
    <property type="entry name" value="ABC_tran"/>
    <property type="match status" value="1"/>
</dbReference>
<accession>A0ABT5V288</accession>
<dbReference type="Gene3D" id="3.40.50.300">
    <property type="entry name" value="P-loop containing nucleotide triphosphate hydrolases"/>
    <property type="match status" value="1"/>
</dbReference>
<dbReference type="InterPro" id="IPR003439">
    <property type="entry name" value="ABC_transporter-like_ATP-bd"/>
</dbReference>
<gene>
    <name evidence="6" type="ORF">PUN32_11080</name>
</gene>
<keyword evidence="7" id="KW-1185">Reference proteome</keyword>
<dbReference type="SUPFAM" id="SSF52540">
    <property type="entry name" value="P-loop containing nucleoside triphosphate hydrolases"/>
    <property type="match status" value="1"/>
</dbReference>
<dbReference type="InterPro" id="IPR027417">
    <property type="entry name" value="P-loop_NTPase"/>
</dbReference>
<dbReference type="EMBL" id="JARBFT010000011">
    <property type="protein sequence ID" value="MDE1515553.1"/>
    <property type="molecule type" value="Genomic_DNA"/>
</dbReference>
<sequence>MAKEQDKIIELKNVGVTYKERKSFFKYEYYQALKDVSFDVYKGETLGVIGRNGAGKSTLLRLLAGIIKPDKGAVIHHCRSVSLMALAAGFDPNLSGRQNAIISGMLIGYSKRDIIEKLDEIKLFSELQNFFEKPVKIYSSGMRARLAFSIAIYVSPDVLLIDEVLGVGDVSFKQKAEQALEEKIASDITVIIVSHSEHQISRLAPRVVWIDAGKVRKQGLAEEVFAEYNLNSKFSTFGLQVEKFTQNYDYLFWFEQLEVVNDQIRFNCVVIDQKDRQLGHFTSMVLDKKISELKGPTQTPGYKARYPHLQQATKARYHNGLINIGQETILIIEADGVEAELLRIKIKSS</sequence>
<name>A0ABT5V288_9VIBR</name>
<dbReference type="CDD" id="cd03220">
    <property type="entry name" value="ABC_KpsT_Wzt"/>
    <property type="match status" value="1"/>
</dbReference>
<evidence type="ECO:0000256" key="1">
    <source>
        <dbReference type="ARBA" id="ARBA00005417"/>
    </source>
</evidence>
<comment type="similarity">
    <text evidence="1">Belongs to the ABC transporter superfamily.</text>
</comment>
<proteinExistence type="inferred from homology"/>
<protein>
    <submittedName>
        <fullName evidence="6">ABC transporter ATP-binding protein</fullName>
    </submittedName>
</protein>